<name>A0A401YXJ2_9ACTN</name>
<dbReference type="RefSeq" id="WP_126641152.1">
    <property type="nucleotide sequence ID" value="NZ_BIFH01000032.1"/>
</dbReference>
<evidence type="ECO:0000313" key="2">
    <source>
        <dbReference type="Proteomes" id="UP000286931"/>
    </source>
</evidence>
<gene>
    <name evidence="1" type="ORF">EHYA_07059</name>
</gene>
<dbReference type="EMBL" id="BIFH01000032">
    <property type="protein sequence ID" value="GCD99344.1"/>
    <property type="molecule type" value="Genomic_DNA"/>
</dbReference>
<accession>A0A401YXJ2</accession>
<dbReference type="Proteomes" id="UP000286931">
    <property type="component" value="Unassembled WGS sequence"/>
</dbReference>
<proteinExistence type="predicted"/>
<keyword evidence="2" id="KW-1185">Reference proteome</keyword>
<comment type="caution">
    <text evidence="1">The sequence shown here is derived from an EMBL/GenBank/DDBJ whole genome shotgun (WGS) entry which is preliminary data.</text>
</comment>
<dbReference type="AlphaFoldDB" id="A0A401YXJ2"/>
<protein>
    <submittedName>
        <fullName evidence="1">Uncharacterized protein</fullName>
    </submittedName>
</protein>
<organism evidence="1 2">
    <name type="scientific">Embleya hyalina</name>
    <dbReference type="NCBI Taxonomy" id="516124"/>
    <lineage>
        <taxon>Bacteria</taxon>
        <taxon>Bacillati</taxon>
        <taxon>Actinomycetota</taxon>
        <taxon>Actinomycetes</taxon>
        <taxon>Kitasatosporales</taxon>
        <taxon>Streptomycetaceae</taxon>
        <taxon>Embleya</taxon>
    </lineage>
</organism>
<evidence type="ECO:0000313" key="1">
    <source>
        <dbReference type="EMBL" id="GCD99344.1"/>
    </source>
</evidence>
<reference evidence="1 2" key="1">
    <citation type="submission" date="2018-12" db="EMBL/GenBank/DDBJ databases">
        <title>Draft genome sequence of Embleya hyalina NBRC 13850T.</title>
        <authorList>
            <person name="Komaki H."/>
            <person name="Hosoyama A."/>
            <person name="Kimura A."/>
            <person name="Ichikawa N."/>
            <person name="Tamura T."/>
        </authorList>
    </citation>
    <scope>NUCLEOTIDE SEQUENCE [LARGE SCALE GENOMIC DNA]</scope>
    <source>
        <strain evidence="1 2">NBRC 13850</strain>
    </source>
</reference>
<sequence>MILPFVREGRTGSVAVTVERVDDPAAIGQTVEARDFPCLTARVTYPEHGYGAMFGWVQMVRSTDGAAGGDAFGMDPFVLFPDSRSPYCYFGLNPTLFDSPARLDREPMSWLAHTFLAWTPIAETIERHVVPLVGFDWGFDVDATGDVAIRDAAPLPDSAWTDHLPFLVARHPTWTFARRPTPEADSE</sequence>
<dbReference type="OrthoDB" id="5074646at2"/>